<evidence type="ECO:0000259" key="1">
    <source>
        <dbReference type="Pfam" id="PF01370"/>
    </source>
</evidence>
<dbReference type="AlphaFoldDB" id="A0A2A3M7U5"/>
<dbReference type="InterPro" id="IPR001509">
    <property type="entry name" value="Epimerase_deHydtase"/>
</dbReference>
<organism evidence="2 3">
    <name type="scientific">Pseudomonas plecoglossicida</name>
    <dbReference type="NCBI Taxonomy" id="70775"/>
    <lineage>
        <taxon>Bacteria</taxon>
        <taxon>Pseudomonadati</taxon>
        <taxon>Pseudomonadota</taxon>
        <taxon>Gammaproteobacteria</taxon>
        <taxon>Pseudomonadales</taxon>
        <taxon>Pseudomonadaceae</taxon>
        <taxon>Pseudomonas</taxon>
    </lineage>
</organism>
<evidence type="ECO:0000313" key="3">
    <source>
        <dbReference type="Proteomes" id="UP000218102"/>
    </source>
</evidence>
<accession>A0A2A3M7U5</accession>
<dbReference type="Pfam" id="PF01370">
    <property type="entry name" value="Epimerase"/>
    <property type="match status" value="1"/>
</dbReference>
<dbReference type="InterPro" id="IPR050177">
    <property type="entry name" value="Lipid_A_modif_metabolic_enz"/>
</dbReference>
<dbReference type="Gene3D" id="3.40.50.720">
    <property type="entry name" value="NAD(P)-binding Rossmann-like Domain"/>
    <property type="match status" value="1"/>
</dbReference>
<name>A0A2A3M7U5_PSEDL</name>
<evidence type="ECO:0000313" key="2">
    <source>
        <dbReference type="EMBL" id="PBJ95992.1"/>
    </source>
</evidence>
<gene>
    <name evidence="2" type="ORF">CMV24_09190</name>
</gene>
<dbReference type="PANTHER" id="PTHR43245">
    <property type="entry name" value="BIFUNCTIONAL POLYMYXIN RESISTANCE PROTEIN ARNA"/>
    <property type="match status" value="1"/>
</dbReference>
<sequence>MKVLLTGGTGFVGKAVLEALLQLPLLEVVLASRRPIPFRERVSVFEVSDLANGCTEWCAGLFGVDSVIHTAARVHVMSDQSQDPLAVYRKVNVEATLALAEAAAKSGVKRFIFLSSIKVNGESSAPDAPFSWADTPHPADPYAVSKLEAELGLQAIGKRTGMEITIIRPTLVYGAGVGANFAALMRLAASGVPLPLGGCGNKRSLVYVGNLVDLIITCLEHPGAANQTFIVSDGQDLSIDELLRMLAAALGSNSKMFRFPQALLIMLLALTGRRSISQRLFGSLCVDIRHTQDQLDWLPPFTVEQGVAETVAFFKREQARRKAVDR</sequence>
<dbReference type="PANTHER" id="PTHR43245:SF58">
    <property type="entry name" value="BLL5923 PROTEIN"/>
    <property type="match status" value="1"/>
</dbReference>
<proteinExistence type="predicted"/>
<feature type="domain" description="NAD-dependent epimerase/dehydratase" evidence="1">
    <location>
        <begin position="3"/>
        <end position="225"/>
    </location>
</feature>
<protein>
    <recommendedName>
        <fullName evidence="1">NAD-dependent epimerase/dehydratase domain-containing protein</fullName>
    </recommendedName>
</protein>
<dbReference type="InterPro" id="IPR036291">
    <property type="entry name" value="NAD(P)-bd_dom_sf"/>
</dbReference>
<reference evidence="2 3" key="1">
    <citation type="submission" date="2017-09" db="EMBL/GenBank/DDBJ databases">
        <authorList>
            <person name="Ehlers B."/>
            <person name="Leendertz F.H."/>
        </authorList>
    </citation>
    <scope>NUCLEOTIDE SEQUENCE [LARGE SCALE GENOMIC DNA]</scope>
    <source>
        <strain evidence="2 3">DJ-1</strain>
    </source>
</reference>
<dbReference type="EMBL" id="NTME01000007">
    <property type="protein sequence ID" value="PBJ95992.1"/>
    <property type="molecule type" value="Genomic_DNA"/>
</dbReference>
<comment type="caution">
    <text evidence="2">The sequence shown here is derived from an EMBL/GenBank/DDBJ whole genome shotgun (WGS) entry which is preliminary data.</text>
</comment>
<dbReference type="SUPFAM" id="SSF51735">
    <property type="entry name" value="NAD(P)-binding Rossmann-fold domains"/>
    <property type="match status" value="1"/>
</dbReference>
<dbReference type="Proteomes" id="UP000218102">
    <property type="component" value="Unassembled WGS sequence"/>
</dbReference>
<dbReference type="RefSeq" id="WP_096010043.1">
    <property type="nucleotide sequence ID" value="NZ_NTME01000007.1"/>
</dbReference>